<dbReference type="InterPro" id="IPR018020">
    <property type="entry name" value="OHCU_decarboxylase"/>
</dbReference>
<dbReference type="Pfam" id="PF09349">
    <property type="entry name" value="OHCU_decarbox"/>
    <property type="match status" value="1"/>
</dbReference>
<evidence type="ECO:0000256" key="5">
    <source>
        <dbReference type="ARBA" id="ARBA00022793"/>
    </source>
</evidence>
<dbReference type="EMBL" id="UOED01000034">
    <property type="protein sequence ID" value="VAV88547.1"/>
    <property type="molecule type" value="Genomic_DNA"/>
</dbReference>
<evidence type="ECO:0000256" key="3">
    <source>
        <dbReference type="ARBA" id="ARBA00012257"/>
    </source>
</evidence>
<evidence type="ECO:0000256" key="2">
    <source>
        <dbReference type="ARBA" id="ARBA00004754"/>
    </source>
</evidence>
<gene>
    <name evidence="8" type="ORF">MNBD_ALPHA02-1037</name>
</gene>
<dbReference type="Gene3D" id="1.10.3330.10">
    <property type="entry name" value="Oxo-4-hydroxy-4-carboxy-5-ureidoimidazoline decarboxylase"/>
    <property type="match status" value="1"/>
</dbReference>
<evidence type="ECO:0000256" key="6">
    <source>
        <dbReference type="ARBA" id="ARBA00023239"/>
    </source>
</evidence>
<protein>
    <recommendedName>
        <fullName evidence="3">2-oxo-4-hydroxy-4-carboxy-5-ureidoimidazoline decarboxylase</fullName>
        <ecNumber evidence="3">4.1.1.97</ecNumber>
    </recommendedName>
</protein>
<sequence>MTTGYLSRRPSEISYDEFMDIYGGIYEHSPWVAETVWQRHIPETVDTSASLHFAMKEVVDAAGEDRQLALLRAHPDLGGRAAVRGELTAESTAEQKGAGLDQCLPEEFAELQALNSAYQEKFGFPFIIAVRGLNRADILENFRRRVAHSRTQEFQTALEEVHKIALLRLVNLEVDHK</sequence>
<evidence type="ECO:0000259" key="7">
    <source>
        <dbReference type="Pfam" id="PF09349"/>
    </source>
</evidence>
<dbReference type="PANTHER" id="PTHR43466">
    <property type="entry name" value="2-OXO-4-HYDROXY-4-CARBOXY-5-UREIDOIMIDAZOLINE DECARBOXYLASE-RELATED"/>
    <property type="match status" value="1"/>
</dbReference>
<feature type="domain" description="Oxo-4-hydroxy-4-carboxy-5-ureidoimidazoline decarboxylase" evidence="7">
    <location>
        <begin position="13"/>
        <end position="169"/>
    </location>
</feature>
<keyword evidence="6 8" id="KW-0456">Lyase</keyword>
<dbReference type="SUPFAM" id="SSF158694">
    <property type="entry name" value="UraD-Like"/>
    <property type="match status" value="1"/>
</dbReference>
<evidence type="ECO:0000313" key="8">
    <source>
        <dbReference type="EMBL" id="VAV88547.1"/>
    </source>
</evidence>
<keyword evidence="4" id="KW-0659">Purine metabolism</keyword>
<proteinExistence type="predicted"/>
<dbReference type="UniPathway" id="UPA00394">
    <property type="reaction ID" value="UER00652"/>
</dbReference>
<dbReference type="InterPro" id="IPR036778">
    <property type="entry name" value="OHCU_decarboxylase_sf"/>
</dbReference>
<dbReference type="NCBIfam" id="TIGR03164">
    <property type="entry name" value="UHCUDC"/>
    <property type="match status" value="1"/>
</dbReference>
<evidence type="ECO:0000256" key="4">
    <source>
        <dbReference type="ARBA" id="ARBA00022631"/>
    </source>
</evidence>
<comment type="catalytic activity">
    <reaction evidence="1">
        <text>5-hydroxy-2-oxo-4-ureido-2,5-dihydro-1H-imidazole-5-carboxylate + H(+) = (S)-allantoin + CO2</text>
        <dbReference type="Rhea" id="RHEA:26301"/>
        <dbReference type="ChEBI" id="CHEBI:15378"/>
        <dbReference type="ChEBI" id="CHEBI:15678"/>
        <dbReference type="ChEBI" id="CHEBI:16526"/>
        <dbReference type="ChEBI" id="CHEBI:58639"/>
        <dbReference type="EC" id="4.1.1.97"/>
    </reaction>
</comment>
<reference evidence="8" key="1">
    <citation type="submission" date="2018-06" db="EMBL/GenBank/DDBJ databases">
        <authorList>
            <person name="Zhirakovskaya E."/>
        </authorList>
    </citation>
    <scope>NUCLEOTIDE SEQUENCE</scope>
</reference>
<comment type="pathway">
    <text evidence="2">Purine metabolism; urate degradation; (S)-allantoin from urate: step 3/3.</text>
</comment>
<dbReference type="GO" id="GO:0051997">
    <property type="term" value="F:2-oxo-4-hydroxy-4-carboxy-5-ureidoimidazoline decarboxylase activity"/>
    <property type="evidence" value="ECO:0007669"/>
    <property type="project" value="UniProtKB-EC"/>
</dbReference>
<dbReference type="InterPro" id="IPR017580">
    <property type="entry name" value="OHCU_decarboxylase-1"/>
</dbReference>
<organism evidence="8">
    <name type="scientific">hydrothermal vent metagenome</name>
    <dbReference type="NCBI Taxonomy" id="652676"/>
    <lineage>
        <taxon>unclassified sequences</taxon>
        <taxon>metagenomes</taxon>
        <taxon>ecological metagenomes</taxon>
    </lineage>
</organism>
<dbReference type="GO" id="GO:0019628">
    <property type="term" value="P:urate catabolic process"/>
    <property type="evidence" value="ECO:0007669"/>
    <property type="project" value="UniProtKB-UniPathway"/>
</dbReference>
<accession>A0A3B0RAK9</accession>
<dbReference type="EC" id="4.1.1.97" evidence="3"/>
<evidence type="ECO:0000256" key="1">
    <source>
        <dbReference type="ARBA" id="ARBA00001163"/>
    </source>
</evidence>
<dbReference type="GO" id="GO:0000255">
    <property type="term" value="P:allantoin metabolic process"/>
    <property type="evidence" value="ECO:0007669"/>
    <property type="project" value="InterPro"/>
</dbReference>
<name>A0A3B0RAK9_9ZZZZ</name>
<dbReference type="GO" id="GO:0005777">
    <property type="term" value="C:peroxisome"/>
    <property type="evidence" value="ECO:0007669"/>
    <property type="project" value="TreeGrafter"/>
</dbReference>
<dbReference type="AlphaFoldDB" id="A0A3B0RAK9"/>
<keyword evidence="5" id="KW-0210">Decarboxylase</keyword>
<dbReference type="GO" id="GO:0006144">
    <property type="term" value="P:purine nucleobase metabolic process"/>
    <property type="evidence" value="ECO:0007669"/>
    <property type="project" value="UniProtKB-KW"/>
</dbReference>
<dbReference type="PANTHER" id="PTHR43466:SF1">
    <property type="entry name" value="2-OXO-4-HYDROXY-4-CARBOXY-5-UREIDOIMIDAZOLINE DECARBOXYLASE-RELATED"/>
    <property type="match status" value="1"/>
</dbReference>